<dbReference type="Gene3D" id="3.20.20.80">
    <property type="entry name" value="Glycosidases"/>
    <property type="match status" value="1"/>
</dbReference>
<dbReference type="Pfam" id="PF17137">
    <property type="entry name" value="DUF5110"/>
    <property type="match status" value="1"/>
</dbReference>
<accession>A0AAE3AU59</accession>
<sequence length="526" mass="61615">MRELIYDNVRIQFLSEEVLRLEVRYGAYFTDRNTLWIPDRGAFEKAGKRLPESQSRSRENQGRQQSMVVREEAAQEHSRPQRFLLGDLLLVLPNPKEGLRGLQIFREGKCVYQYERVKINGKLPAPAQTPWIYPLLDVPRILLPEKNCSTSEKKKYILQWDAEDLYLLVCKKDARKLREAYVCLTGRADMLREAVLEDQKIEPCLKQPLRLLKAASDGKSEAETPANGLYTEILENPERYFQDRKKELPYLDYLEMTECQRQTNLKQMLRKPGNGSLLPMLYRNVYESWENGMPICRRLDWEYPQDKKVLLYLQEFMIGDLLVVPEKEKSEIYLPEGLWLYPWTGKVYQGKRCRKLKNQSEQLELYIRLGAVLILAEDTACVKEQNWELLTMDYYPCKECLQDGFLYEDDRETDAYKNGKYRKTYYHTSYDGNQKAYGLSISNAEGDFEGRFAGKRRTLRIRCHELLGERVKQVLINGRKQTFERILKSKEAKVFETAGAAPDSDVAELVVEHPLSECLHVDFVME</sequence>
<dbReference type="EMBL" id="JAJEQF010000021">
    <property type="protein sequence ID" value="MCC2167834.1"/>
    <property type="molecule type" value="Genomic_DNA"/>
</dbReference>
<feature type="compositionally biased region" description="Basic and acidic residues" evidence="1">
    <location>
        <begin position="47"/>
        <end position="61"/>
    </location>
</feature>
<dbReference type="InterPro" id="IPR048395">
    <property type="entry name" value="Glyco_hydro_31_C"/>
</dbReference>
<keyword evidence="5" id="KW-1185">Reference proteome</keyword>
<feature type="domain" description="DUF5110" evidence="2">
    <location>
        <begin position="390"/>
        <end position="464"/>
    </location>
</feature>
<evidence type="ECO:0000259" key="3">
    <source>
        <dbReference type="Pfam" id="PF21365"/>
    </source>
</evidence>
<gene>
    <name evidence="4" type="ORF">LKD45_09045</name>
</gene>
<dbReference type="SUPFAM" id="SSF51011">
    <property type="entry name" value="Glycosyl hydrolase domain"/>
    <property type="match status" value="1"/>
</dbReference>
<protein>
    <submittedName>
        <fullName evidence="4">DUF5110 domain-containing protein</fullName>
    </submittedName>
</protein>
<dbReference type="PANTHER" id="PTHR43863">
    <property type="entry name" value="HYDROLASE, PUTATIVE (AFU_ORTHOLOGUE AFUA_1G03140)-RELATED"/>
    <property type="match status" value="1"/>
</dbReference>
<dbReference type="InterPro" id="IPR013780">
    <property type="entry name" value="Glyco_hydro_b"/>
</dbReference>
<dbReference type="Gene3D" id="2.60.40.1180">
    <property type="entry name" value="Golgi alpha-mannosidase II"/>
    <property type="match status" value="2"/>
</dbReference>
<evidence type="ECO:0000313" key="4">
    <source>
        <dbReference type="EMBL" id="MCC2167834.1"/>
    </source>
</evidence>
<dbReference type="PANTHER" id="PTHR43863:SF2">
    <property type="entry name" value="MALTASE-GLUCOAMYLASE"/>
    <property type="match status" value="1"/>
</dbReference>
<reference evidence="4 5" key="1">
    <citation type="submission" date="2021-10" db="EMBL/GenBank/DDBJ databases">
        <title>Anaerobic single-cell dispensing facilitates the cultivation of human gut bacteria.</title>
        <authorList>
            <person name="Afrizal A."/>
        </authorList>
    </citation>
    <scope>NUCLEOTIDE SEQUENCE [LARGE SCALE GENOMIC DNA]</scope>
    <source>
        <strain evidence="4 5">CLA-AA-H244</strain>
    </source>
</reference>
<comment type="caution">
    <text evidence="4">The sequence shown here is derived from an EMBL/GenBank/DDBJ whole genome shotgun (WGS) entry which is preliminary data.</text>
</comment>
<evidence type="ECO:0000256" key="1">
    <source>
        <dbReference type="SAM" id="MobiDB-lite"/>
    </source>
</evidence>
<feature type="domain" description="Glycosyl hydrolase family 31 C-terminal" evidence="3">
    <location>
        <begin position="292"/>
        <end position="373"/>
    </location>
</feature>
<dbReference type="InterPro" id="IPR051816">
    <property type="entry name" value="Glycosyl_Hydrolase_31"/>
</dbReference>
<dbReference type="Proteomes" id="UP001199355">
    <property type="component" value="Unassembled WGS sequence"/>
</dbReference>
<dbReference type="Pfam" id="PF21365">
    <property type="entry name" value="Glyco_hydro_31_3rd"/>
    <property type="match status" value="1"/>
</dbReference>
<feature type="region of interest" description="Disordered" evidence="1">
    <location>
        <begin position="47"/>
        <end position="75"/>
    </location>
</feature>
<dbReference type="RefSeq" id="WP_308728325.1">
    <property type="nucleotide sequence ID" value="NZ_JAJEQF010000021.1"/>
</dbReference>
<dbReference type="InterPro" id="IPR033403">
    <property type="entry name" value="DUF5110"/>
</dbReference>
<organism evidence="4 5">
    <name type="scientific">Gallintestinimicrobium propionicum</name>
    <dbReference type="NCBI Taxonomy" id="2981770"/>
    <lineage>
        <taxon>Bacteria</taxon>
        <taxon>Bacillati</taxon>
        <taxon>Bacillota</taxon>
        <taxon>Clostridia</taxon>
        <taxon>Lachnospirales</taxon>
        <taxon>Lachnospiraceae</taxon>
        <taxon>Gallintestinimicrobium</taxon>
    </lineage>
</organism>
<proteinExistence type="predicted"/>
<evidence type="ECO:0000313" key="5">
    <source>
        <dbReference type="Proteomes" id="UP001199355"/>
    </source>
</evidence>
<dbReference type="AlphaFoldDB" id="A0AAE3AU59"/>
<evidence type="ECO:0000259" key="2">
    <source>
        <dbReference type="Pfam" id="PF17137"/>
    </source>
</evidence>
<name>A0AAE3AU59_9FIRM</name>